<gene>
    <name evidence="5" type="ORF">EDC63_1368</name>
</gene>
<comment type="similarity">
    <text evidence="1">Belongs to the glycosyltransferase 2 family.</text>
</comment>
<dbReference type="AlphaFoldDB" id="A0A4R3XT00"/>
<evidence type="ECO:0000313" key="5">
    <source>
        <dbReference type="EMBL" id="TCV79101.1"/>
    </source>
</evidence>
<dbReference type="PANTHER" id="PTHR43685">
    <property type="entry name" value="GLYCOSYLTRANSFERASE"/>
    <property type="match status" value="1"/>
</dbReference>
<reference evidence="5 6" key="1">
    <citation type="submission" date="2019-03" db="EMBL/GenBank/DDBJ databases">
        <title>Genomic Encyclopedia of Type Strains, Phase IV (KMG-IV): sequencing the most valuable type-strain genomes for metagenomic binning, comparative biology and taxonomic classification.</title>
        <authorList>
            <person name="Goeker M."/>
        </authorList>
    </citation>
    <scope>NUCLEOTIDE SEQUENCE [LARGE SCALE GENOMIC DNA]</scope>
    <source>
        <strain evidence="5 6">DSM 100309</strain>
    </source>
</reference>
<dbReference type="InterPro" id="IPR001173">
    <property type="entry name" value="Glyco_trans_2-like"/>
</dbReference>
<evidence type="ECO:0000256" key="2">
    <source>
        <dbReference type="ARBA" id="ARBA00022676"/>
    </source>
</evidence>
<dbReference type="EMBL" id="SMCO01000036">
    <property type="protein sequence ID" value="TCV79101.1"/>
    <property type="molecule type" value="Genomic_DNA"/>
</dbReference>
<evidence type="ECO:0000259" key="4">
    <source>
        <dbReference type="Pfam" id="PF00535"/>
    </source>
</evidence>
<feature type="domain" description="Glycosyltransferase 2-like" evidence="4">
    <location>
        <begin position="10"/>
        <end position="118"/>
    </location>
</feature>
<dbReference type="GO" id="GO:0016757">
    <property type="term" value="F:glycosyltransferase activity"/>
    <property type="evidence" value="ECO:0007669"/>
    <property type="project" value="UniProtKB-KW"/>
</dbReference>
<dbReference type="CDD" id="cd04196">
    <property type="entry name" value="GT_2_like_d"/>
    <property type="match status" value="1"/>
</dbReference>
<sequence length="325" mass="37155">MTKDLSLKISIALCVHNGERYLAEQLESFLSQTCPPYELVACDDASEDATQTIIEAFATRAPFPVRFHRNPIKLGVNANFERAIRLCQGDVIILSDQDDVWLPHKLEVFDKVFMATPEIGWAYCDANVVSDSLQPFGYTMWERVSFTRREQKVGRKGNIFKVLLKHYVVAGAAMAFRANLRERLFPVPAGWAYDAWLAVLAAAFARCALIEEPLQLYRQHSSNAVGARRKSTTQQICEALRVDRKRYYREELVRWSQLMERITAVHAPASAREALIAKLVHLERRASLPDRRLLRLPKITAELISGGYHRYARNWGSVAFDLLFR</sequence>
<organism evidence="5 6">
    <name type="scientific">Sulfurirhabdus autotrophica</name>
    <dbReference type="NCBI Taxonomy" id="1706046"/>
    <lineage>
        <taxon>Bacteria</taxon>
        <taxon>Pseudomonadati</taxon>
        <taxon>Pseudomonadota</taxon>
        <taxon>Betaproteobacteria</taxon>
        <taxon>Nitrosomonadales</taxon>
        <taxon>Sulfuricellaceae</taxon>
        <taxon>Sulfurirhabdus</taxon>
    </lineage>
</organism>
<dbReference type="Pfam" id="PF00535">
    <property type="entry name" value="Glycos_transf_2"/>
    <property type="match status" value="1"/>
</dbReference>
<dbReference type="InterPro" id="IPR050834">
    <property type="entry name" value="Glycosyltransf_2"/>
</dbReference>
<evidence type="ECO:0000256" key="3">
    <source>
        <dbReference type="ARBA" id="ARBA00022679"/>
    </source>
</evidence>
<dbReference type="SUPFAM" id="SSF53448">
    <property type="entry name" value="Nucleotide-diphospho-sugar transferases"/>
    <property type="match status" value="1"/>
</dbReference>
<keyword evidence="3 5" id="KW-0808">Transferase</keyword>
<dbReference type="Gene3D" id="3.90.550.10">
    <property type="entry name" value="Spore Coat Polysaccharide Biosynthesis Protein SpsA, Chain A"/>
    <property type="match status" value="1"/>
</dbReference>
<accession>A0A4R3XT00</accession>
<dbReference type="PANTHER" id="PTHR43685:SF5">
    <property type="entry name" value="GLYCOSYLTRANSFERASE EPSE-RELATED"/>
    <property type="match status" value="1"/>
</dbReference>
<dbReference type="RefSeq" id="WP_124946048.1">
    <property type="nucleotide sequence ID" value="NZ_BHVT01000021.1"/>
</dbReference>
<name>A0A4R3XT00_9PROT</name>
<keyword evidence="6" id="KW-1185">Reference proteome</keyword>
<keyword evidence="2" id="KW-0328">Glycosyltransferase</keyword>
<dbReference type="InterPro" id="IPR029044">
    <property type="entry name" value="Nucleotide-diphossugar_trans"/>
</dbReference>
<proteinExistence type="inferred from homology"/>
<evidence type="ECO:0000256" key="1">
    <source>
        <dbReference type="ARBA" id="ARBA00006739"/>
    </source>
</evidence>
<dbReference type="OrthoDB" id="9802649at2"/>
<protein>
    <submittedName>
        <fullName evidence="5">Glycosyl transferase family 2</fullName>
    </submittedName>
</protein>
<comment type="caution">
    <text evidence="5">The sequence shown here is derived from an EMBL/GenBank/DDBJ whole genome shotgun (WGS) entry which is preliminary data.</text>
</comment>
<dbReference type="Proteomes" id="UP000295367">
    <property type="component" value="Unassembled WGS sequence"/>
</dbReference>
<evidence type="ECO:0000313" key="6">
    <source>
        <dbReference type="Proteomes" id="UP000295367"/>
    </source>
</evidence>